<dbReference type="Proteomes" id="UP001055439">
    <property type="component" value="Chromosome 4"/>
</dbReference>
<sequence>MYDSVGEGNGGAGEHFPAVDNCCLPLEYDTWMEDVKDGEPVAGAETQSNGSTSIWGLPASVSPCPRPFAGDKSMVQLVHDLRSSCQQIRRRRTGTQRSGYKLKKGDERCKLKWKKS</sequence>
<reference evidence="1" key="1">
    <citation type="submission" date="2022-05" db="EMBL/GenBank/DDBJ databases">
        <title>The Musa troglodytarum L. genome provides insights into the mechanism of non-climacteric behaviour and enrichment of carotenoids.</title>
        <authorList>
            <person name="Wang J."/>
        </authorList>
    </citation>
    <scope>NUCLEOTIDE SEQUENCE</scope>
    <source>
        <tissue evidence="1">Leaf</tissue>
    </source>
</reference>
<name>A0A9E7JXS6_9LILI</name>
<evidence type="ECO:0000313" key="2">
    <source>
        <dbReference type="Proteomes" id="UP001055439"/>
    </source>
</evidence>
<keyword evidence="2" id="KW-1185">Reference proteome</keyword>
<evidence type="ECO:0000313" key="1">
    <source>
        <dbReference type="EMBL" id="URD97590.1"/>
    </source>
</evidence>
<gene>
    <name evidence="1" type="ORF">MUK42_11941</name>
</gene>
<dbReference type="AlphaFoldDB" id="A0A9E7JXS6"/>
<organism evidence="1 2">
    <name type="scientific">Musa troglodytarum</name>
    <name type="common">fe'i banana</name>
    <dbReference type="NCBI Taxonomy" id="320322"/>
    <lineage>
        <taxon>Eukaryota</taxon>
        <taxon>Viridiplantae</taxon>
        <taxon>Streptophyta</taxon>
        <taxon>Embryophyta</taxon>
        <taxon>Tracheophyta</taxon>
        <taxon>Spermatophyta</taxon>
        <taxon>Magnoliopsida</taxon>
        <taxon>Liliopsida</taxon>
        <taxon>Zingiberales</taxon>
        <taxon>Musaceae</taxon>
        <taxon>Musa</taxon>
    </lineage>
</organism>
<accession>A0A9E7JXS6</accession>
<proteinExistence type="predicted"/>
<protein>
    <submittedName>
        <fullName evidence="1">Uncharacterized protein</fullName>
    </submittedName>
</protein>
<dbReference type="EMBL" id="CP097506">
    <property type="protein sequence ID" value="URD97590.1"/>
    <property type="molecule type" value="Genomic_DNA"/>
</dbReference>